<evidence type="ECO:0000313" key="5">
    <source>
        <dbReference type="EMBL" id="MFC6905912.1"/>
    </source>
</evidence>
<comment type="caution">
    <text evidence="5">The sequence shown here is derived from an EMBL/GenBank/DDBJ whole genome shotgun (WGS) entry which is preliminary data.</text>
</comment>
<dbReference type="RefSeq" id="WP_340604442.1">
    <property type="nucleotide sequence ID" value="NZ_JBBMXV010000003.1"/>
</dbReference>
<feature type="domain" description="HTH bat-type" evidence="3">
    <location>
        <begin position="155"/>
        <end position="205"/>
    </location>
</feature>
<reference evidence="5 6" key="1">
    <citation type="journal article" date="2019" name="Int. J. Syst. Evol. Microbiol.">
        <title>The Global Catalogue of Microorganisms (GCM) 10K type strain sequencing project: providing services to taxonomists for standard genome sequencing and annotation.</title>
        <authorList>
            <consortium name="The Broad Institute Genomics Platform"/>
            <consortium name="The Broad Institute Genome Sequencing Center for Infectious Disease"/>
            <person name="Wu L."/>
            <person name="Ma J."/>
        </authorList>
    </citation>
    <scope>NUCLEOTIDE SEQUENCE [LARGE SCALE GENOMIC DNA]</scope>
    <source>
        <strain evidence="5 6">CGMCC 1.3240</strain>
    </source>
</reference>
<proteinExistence type="predicted"/>
<dbReference type="Pfam" id="PF04967">
    <property type="entry name" value="HTH_10"/>
    <property type="match status" value="1"/>
</dbReference>
<gene>
    <name evidence="5" type="ORF">ACFQGH_11990</name>
</gene>
<keyword evidence="2" id="KW-0804">Transcription</keyword>
<evidence type="ECO:0000256" key="1">
    <source>
        <dbReference type="ARBA" id="ARBA00023015"/>
    </source>
</evidence>
<dbReference type="AlphaFoldDB" id="A0ABD5V396"/>
<evidence type="ECO:0000259" key="4">
    <source>
        <dbReference type="Pfam" id="PF15915"/>
    </source>
</evidence>
<dbReference type="EMBL" id="JBHSXQ010000003">
    <property type="protein sequence ID" value="MFC6905912.1"/>
    <property type="molecule type" value="Genomic_DNA"/>
</dbReference>
<dbReference type="InterPro" id="IPR007050">
    <property type="entry name" value="HTH_bacterioopsin"/>
</dbReference>
<dbReference type="PANTHER" id="PTHR34236:SF1">
    <property type="entry name" value="DIMETHYL SULFOXIDE REDUCTASE TRANSCRIPTIONAL ACTIVATOR"/>
    <property type="match status" value="1"/>
</dbReference>
<feature type="domain" description="Bacterioopsin transcriptional activator GAF and HTH associated" evidence="4">
    <location>
        <begin position="24"/>
        <end position="140"/>
    </location>
</feature>
<protein>
    <submittedName>
        <fullName evidence="5">Bacterio-opsin activator domain-containing protein</fullName>
    </submittedName>
</protein>
<keyword evidence="1" id="KW-0805">Transcription regulation</keyword>
<dbReference type="PANTHER" id="PTHR34236">
    <property type="entry name" value="DIMETHYL SULFOXIDE REDUCTASE TRANSCRIPTIONAL ACTIVATOR"/>
    <property type="match status" value="1"/>
</dbReference>
<keyword evidence="6" id="KW-1185">Reference proteome</keyword>
<name>A0ABD5V396_9EURY</name>
<accession>A0ABD5V396</accession>
<organism evidence="5 6">
    <name type="scientific">Halalkalicoccus tibetensis</name>
    <dbReference type="NCBI Taxonomy" id="175632"/>
    <lineage>
        <taxon>Archaea</taxon>
        <taxon>Methanobacteriati</taxon>
        <taxon>Methanobacteriota</taxon>
        <taxon>Stenosarchaea group</taxon>
        <taxon>Halobacteria</taxon>
        <taxon>Halobacteriales</taxon>
        <taxon>Halococcaceae</taxon>
        <taxon>Halalkalicoccus</taxon>
    </lineage>
</organism>
<evidence type="ECO:0000259" key="3">
    <source>
        <dbReference type="Pfam" id="PF04967"/>
    </source>
</evidence>
<dbReference type="Pfam" id="PF15915">
    <property type="entry name" value="BAT"/>
    <property type="match status" value="1"/>
</dbReference>
<dbReference type="Proteomes" id="UP001596312">
    <property type="component" value="Unassembled WGS sequence"/>
</dbReference>
<sequence>MTIIADITLPASTFPLGRVFQSFPDATMELERVVPLQETIMPLVWVEGSDPDAVESALRSHSQVKNVEVLTATGAESLFEVHWLPAADGLAEALLNTGATVLDARGTAESWDFRLRFSAHEDLSSLNVSLTEKGIPVTLRRIYHPPLEEISPMSPIQRETLLAAYRQGYFQIPRRINQSDLADELEISDSALSQRIRRAVSKLIERDVLSEEAGSR</sequence>
<dbReference type="InterPro" id="IPR031803">
    <property type="entry name" value="BAT_GAF/HTH-assoc"/>
</dbReference>
<evidence type="ECO:0000256" key="2">
    <source>
        <dbReference type="ARBA" id="ARBA00023163"/>
    </source>
</evidence>
<evidence type="ECO:0000313" key="6">
    <source>
        <dbReference type="Proteomes" id="UP001596312"/>
    </source>
</evidence>